<dbReference type="InterPro" id="IPR011990">
    <property type="entry name" value="TPR-like_helical_dom_sf"/>
</dbReference>
<feature type="repeat" description="TPR" evidence="1">
    <location>
        <begin position="242"/>
        <end position="275"/>
    </location>
</feature>
<evidence type="ECO:0000313" key="3">
    <source>
        <dbReference type="EMBL" id="GFO67156.1"/>
    </source>
</evidence>
<keyword evidence="1" id="KW-0802">TPR repeat</keyword>
<feature type="chain" id="PRO_5028349320" description="Tetratricopeptide repeat protein" evidence="2">
    <location>
        <begin position="22"/>
        <end position="329"/>
    </location>
</feature>
<dbReference type="Pfam" id="PF14559">
    <property type="entry name" value="TPR_19"/>
    <property type="match status" value="1"/>
</dbReference>
<gene>
    <name evidence="3" type="ORF">GMLC_07350</name>
</gene>
<dbReference type="Gene3D" id="1.25.40.10">
    <property type="entry name" value="Tetratricopeptide repeat domain"/>
    <property type="match status" value="1"/>
</dbReference>
<reference evidence="4" key="1">
    <citation type="submission" date="2020-06" db="EMBL/GenBank/DDBJ databases">
        <title>Draft genomic sequecing of Geomonas sp. Red745.</title>
        <authorList>
            <person name="Itoh H."/>
            <person name="Xu Z.X."/>
            <person name="Ushijima N."/>
            <person name="Masuda Y."/>
            <person name="Shiratori Y."/>
            <person name="Senoo K."/>
        </authorList>
    </citation>
    <scope>NUCLEOTIDE SEQUENCE [LARGE SCALE GENOMIC DNA]</scope>
    <source>
        <strain evidence="4">Red745</strain>
    </source>
</reference>
<evidence type="ECO:0000313" key="4">
    <source>
        <dbReference type="Proteomes" id="UP000587586"/>
    </source>
</evidence>
<proteinExistence type="predicted"/>
<dbReference type="PROSITE" id="PS50005">
    <property type="entry name" value="TPR"/>
    <property type="match status" value="1"/>
</dbReference>
<keyword evidence="2" id="KW-0732">Signal</keyword>
<dbReference type="EMBL" id="BLXZ01000001">
    <property type="protein sequence ID" value="GFO67156.1"/>
    <property type="molecule type" value="Genomic_DNA"/>
</dbReference>
<evidence type="ECO:0000256" key="1">
    <source>
        <dbReference type="PROSITE-ProRule" id="PRU00339"/>
    </source>
</evidence>
<dbReference type="AlphaFoldDB" id="A0A6V8N3R3"/>
<dbReference type="SMART" id="SM00028">
    <property type="entry name" value="TPR"/>
    <property type="match status" value="2"/>
</dbReference>
<evidence type="ECO:0000256" key="2">
    <source>
        <dbReference type="SAM" id="SignalP"/>
    </source>
</evidence>
<protein>
    <recommendedName>
        <fullName evidence="5">Tetratricopeptide repeat protein</fullName>
    </recommendedName>
</protein>
<dbReference type="SUPFAM" id="SSF48452">
    <property type="entry name" value="TPR-like"/>
    <property type="match status" value="1"/>
</dbReference>
<sequence length="329" mass="35890">MNRFSAAGFGLTLLAAVSATAAPTLYTGEIAVMRVSGTYCASDVYERLPQIDLVLDRSGDGTVTGFYSIEGVKVGKLSGPSPDRLSVEYPIADPARSKGHTLSLDLAKDPVSGILQEKGLAEKAEGCAIEVGEVRLSPVPDEDAADWFKRTEKSYQAQALSSEALSFMKKDQPAKAIPLYREALALEEAAQGAGSPLSILYVDQLANAYGKSRQPDQGIALLEPRVEQSQDPEKRFYSEALARLLQMKGATFSREGRYSEALPVYRRAMTLDPSESDYPAGLARTLIKLNRIEEAAALLDEVTPLFTEENDREELNRVRRELKAAKKKP</sequence>
<evidence type="ECO:0008006" key="5">
    <source>
        <dbReference type="Google" id="ProtNLM"/>
    </source>
</evidence>
<comment type="caution">
    <text evidence="3">The sequence shown here is derived from an EMBL/GenBank/DDBJ whole genome shotgun (WGS) entry which is preliminary data.</text>
</comment>
<accession>A0A6V8N3R3</accession>
<dbReference type="Proteomes" id="UP000587586">
    <property type="component" value="Unassembled WGS sequence"/>
</dbReference>
<name>A0A6V8N3R3_9BACT</name>
<dbReference type="RefSeq" id="WP_183359673.1">
    <property type="nucleotide sequence ID" value="NZ_BLXZ01000001.1"/>
</dbReference>
<feature type="signal peptide" evidence="2">
    <location>
        <begin position="1"/>
        <end position="21"/>
    </location>
</feature>
<organism evidence="3 4">
    <name type="scientific">Geomonas limicola</name>
    <dbReference type="NCBI Taxonomy" id="2740186"/>
    <lineage>
        <taxon>Bacteria</taxon>
        <taxon>Pseudomonadati</taxon>
        <taxon>Thermodesulfobacteriota</taxon>
        <taxon>Desulfuromonadia</taxon>
        <taxon>Geobacterales</taxon>
        <taxon>Geobacteraceae</taxon>
        <taxon>Geomonas</taxon>
    </lineage>
</organism>
<keyword evidence="4" id="KW-1185">Reference proteome</keyword>
<dbReference type="PROSITE" id="PS50293">
    <property type="entry name" value="TPR_REGION"/>
    <property type="match status" value="1"/>
</dbReference>
<dbReference type="InterPro" id="IPR019734">
    <property type="entry name" value="TPR_rpt"/>
</dbReference>